<evidence type="ECO:0000313" key="1">
    <source>
        <dbReference type="EMBL" id="KAF7843241.1"/>
    </source>
</evidence>
<name>A0A835CJ79_9FABA</name>
<proteinExistence type="predicted"/>
<dbReference type="AlphaFoldDB" id="A0A835CJ79"/>
<accession>A0A835CJ79</accession>
<reference evidence="1" key="1">
    <citation type="submission" date="2020-09" db="EMBL/GenBank/DDBJ databases">
        <title>Genome-Enabled Discovery of Anthraquinone Biosynthesis in Senna tora.</title>
        <authorList>
            <person name="Kang S.-H."/>
            <person name="Pandey R.P."/>
            <person name="Lee C.-M."/>
            <person name="Sim J.-S."/>
            <person name="Jeong J.-T."/>
            <person name="Choi B.-S."/>
            <person name="Jung M."/>
            <person name="Ginzburg D."/>
            <person name="Zhao K."/>
            <person name="Won S.Y."/>
            <person name="Oh T.-J."/>
            <person name="Yu Y."/>
            <person name="Kim N.-H."/>
            <person name="Lee O.R."/>
            <person name="Lee T.-H."/>
            <person name="Bashyal P."/>
            <person name="Kim T.-S."/>
            <person name="Lee W.-H."/>
            <person name="Kawkins C."/>
            <person name="Kim C.-K."/>
            <person name="Kim J.S."/>
            <person name="Ahn B.O."/>
            <person name="Rhee S.Y."/>
            <person name="Sohng J.K."/>
        </authorList>
    </citation>
    <scope>NUCLEOTIDE SEQUENCE</scope>
    <source>
        <tissue evidence="1">Leaf</tissue>
    </source>
</reference>
<gene>
    <name evidence="1" type="ORF">G2W53_000146</name>
</gene>
<keyword evidence="2" id="KW-1185">Reference proteome</keyword>
<dbReference type="EMBL" id="JAAIUW010000001">
    <property type="protein sequence ID" value="KAF7843241.1"/>
    <property type="molecule type" value="Genomic_DNA"/>
</dbReference>
<protein>
    <submittedName>
        <fullName evidence="1">Uncharacterized protein</fullName>
    </submittedName>
</protein>
<dbReference type="PROSITE" id="PS51257">
    <property type="entry name" value="PROKAR_LIPOPROTEIN"/>
    <property type="match status" value="1"/>
</dbReference>
<sequence length="148" mass="15529">MASSKCIAACGLAGVTLVGFGCGALFGGYDYRLIYRTIKATKELVDQANSIISQNNTQNELCKGLGKVIEVSQSLPQVVVEGAKILSSAVPMMAKESGVIEEVEKGRLVFISGRGEEEHGSIGIGSVIIFGFSATLIVRSTASQVNDK</sequence>
<organism evidence="1 2">
    <name type="scientific">Senna tora</name>
    <dbReference type="NCBI Taxonomy" id="362788"/>
    <lineage>
        <taxon>Eukaryota</taxon>
        <taxon>Viridiplantae</taxon>
        <taxon>Streptophyta</taxon>
        <taxon>Embryophyta</taxon>
        <taxon>Tracheophyta</taxon>
        <taxon>Spermatophyta</taxon>
        <taxon>Magnoliopsida</taxon>
        <taxon>eudicotyledons</taxon>
        <taxon>Gunneridae</taxon>
        <taxon>Pentapetalae</taxon>
        <taxon>rosids</taxon>
        <taxon>fabids</taxon>
        <taxon>Fabales</taxon>
        <taxon>Fabaceae</taxon>
        <taxon>Caesalpinioideae</taxon>
        <taxon>Cassia clade</taxon>
        <taxon>Senna</taxon>
    </lineage>
</organism>
<comment type="caution">
    <text evidence="1">The sequence shown here is derived from an EMBL/GenBank/DDBJ whole genome shotgun (WGS) entry which is preliminary data.</text>
</comment>
<dbReference type="Proteomes" id="UP000634136">
    <property type="component" value="Unassembled WGS sequence"/>
</dbReference>
<evidence type="ECO:0000313" key="2">
    <source>
        <dbReference type="Proteomes" id="UP000634136"/>
    </source>
</evidence>